<evidence type="ECO:0000313" key="1">
    <source>
        <dbReference type="EMBL" id="CEG31489.1"/>
    </source>
</evidence>
<keyword evidence="2" id="KW-1185">Reference proteome</keyword>
<protein>
    <submittedName>
        <fullName evidence="1">Uncharacterized protein</fullName>
    </submittedName>
</protein>
<dbReference type="Proteomes" id="UP000182110">
    <property type="component" value="Unassembled WGS sequence"/>
</dbReference>
<reference evidence="1 2" key="1">
    <citation type="journal article" date="2014" name="Genome Announc.">
        <title>Genome Sequence of Bacillus simplex Strain P558, Isolated from a Human Fecal Sample.</title>
        <authorList>
            <person name="Croce O."/>
            <person name="Hugon P."/>
            <person name="Lagier J.C."/>
            <person name="Bibi F."/>
            <person name="Robert C."/>
            <person name="Azhar E.I."/>
            <person name="Raoult D."/>
            <person name="Fournier P.E."/>
        </authorList>
    </citation>
    <scope>NUCLEOTIDE SEQUENCE [LARGE SCALE GENOMIC DNA]</scope>
    <source>
        <strain evidence="1 2">P558</strain>
    </source>
</reference>
<dbReference type="AlphaFoldDB" id="A0AAN2PFJ1"/>
<proteinExistence type="predicted"/>
<organism evidence="1 2">
    <name type="scientific">Peribacillus simplex</name>
    <dbReference type="NCBI Taxonomy" id="1478"/>
    <lineage>
        <taxon>Bacteria</taxon>
        <taxon>Bacillati</taxon>
        <taxon>Bacillota</taxon>
        <taxon>Bacilli</taxon>
        <taxon>Bacillales</taxon>
        <taxon>Bacillaceae</taxon>
        <taxon>Peribacillus</taxon>
    </lineage>
</organism>
<dbReference type="RefSeq" id="WP_081088542.1">
    <property type="nucleotide sequence ID" value="NZ_CCXW01000001.1"/>
</dbReference>
<name>A0AAN2PFJ1_9BACI</name>
<dbReference type="EMBL" id="CCXW01000001">
    <property type="protein sequence ID" value="CEG31489.1"/>
    <property type="molecule type" value="Genomic_DNA"/>
</dbReference>
<comment type="caution">
    <text evidence="1">The sequence shown here is derived from an EMBL/GenBank/DDBJ whole genome shotgun (WGS) entry which is preliminary data.</text>
</comment>
<gene>
    <name evidence="1" type="ORF">BN1180_01633</name>
</gene>
<accession>A0AAN2PFJ1</accession>
<sequence length="186" mass="21339">MKKTQITEFKQKIKQMDQIVTSNIDEFKKIITDIKTKHDVKVISYFTYSLDISHNKEQENLLIGTYHIRNLGNKPVTNPYICIKLPQNSPFTFSGKIINNKNKILMSAPGAWERINAEASSQEFWLKPVNVQLLLPSETITFQNFQLKWIALDSYSGSIMGFTYCDEFKEGKPAINQISISGNINL</sequence>
<evidence type="ECO:0000313" key="2">
    <source>
        <dbReference type="Proteomes" id="UP000182110"/>
    </source>
</evidence>